<dbReference type="OrthoDB" id="2832510at2759"/>
<accession>A0A2J6R4E8</accession>
<evidence type="ECO:0000259" key="1">
    <source>
        <dbReference type="PROSITE" id="PS51186"/>
    </source>
</evidence>
<protein>
    <submittedName>
        <fullName evidence="2">Acyl-CoA N-acyltransferase</fullName>
    </submittedName>
</protein>
<keyword evidence="2" id="KW-0012">Acyltransferase</keyword>
<dbReference type="Gene3D" id="3.40.630.30">
    <property type="match status" value="1"/>
</dbReference>
<dbReference type="InterPro" id="IPR000182">
    <property type="entry name" value="GNAT_dom"/>
</dbReference>
<dbReference type="PANTHER" id="PTHR42791">
    <property type="entry name" value="GNAT FAMILY ACETYLTRANSFERASE"/>
    <property type="match status" value="1"/>
</dbReference>
<keyword evidence="2" id="KW-0808">Transferase</keyword>
<proteinExistence type="predicted"/>
<organism evidence="2 3">
    <name type="scientific">Hyaloscypha variabilis (strain UAMH 11265 / GT02V1 / F)</name>
    <name type="common">Meliniomyces variabilis</name>
    <dbReference type="NCBI Taxonomy" id="1149755"/>
    <lineage>
        <taxon>Eukaryota</taxon>
        <taxon>Fungi</taxon>
        <taxon>Dikarya</taxon>
        <taxon>Ascomycota</taxon>
        <taxon>Pezizomycotina</taxon>
        <taxon>Leotiomycetes</taxon>
        <taxon>Helotiales</taxon>
        <taxon>Hyaloscyphaceae</taxon>
        <taxon>Hyaloscypha</taxon>
        <taxon>Hyaloscypha variabilis</taxon>
    </lineage>
</organism>
<dbReference type="EMBL" id="KZ613956">
    <property type="protein sequence ID" value="PMD33388.1"/>
    <property type="molecule type" value="Genomic_DNA"/>
</dbReference>
<feature type="domain" description="N-acetyltransferase" evidence="1">
    <location>
        <begin position="4"/>
        <end position="195"/>
    </location>
</feature>
<dbReference type="Proteomes" id="UP000235786">
    <property type="component" value="Unassembled WGS sequence"/>
</dbReference>
<evidence type="ECO:0000313" key="2">
    <source>
        <dbReference type="EMBL" id="PMD33388.1"/>
    </source>
</evidence>
<dbReference type="SUPFAM" id="SSF55729">
    <property type="entry name" value="Acyl-CoA N-acyltransferases (Nat)"/>
    <property type="match status" value="1"/>
</dbReference>
<dbReference type="AlphaFoldDB" id="A0A2J6R4E8"/>
<dbReference type="Pfam" id="PF13673">
    <property type="entry name" value="Acetyltransf_10"/>
    <property type="match status" value="1"/>
</dbReference>
<gene>
    <name evidence="2" type="ORF">L207DRAFT_518172</name>
</gene>
<dbReference type="InterPro" id="IPR052523">
    <property type="entry name" value="Trichothecene_AcTrans"/>
</dbReference>
<keyword evidence="3" id="KW-1185">Reference proteome</keyword>
<name>A0A2J6R4E8_HYAVF</name>
<sequence length="229" mass="25365">MSEILLRPATPEDLPAIAAYGVTNSSDMPIYSIGLAGCDSFPVSLARTKHFFSQPYYHFTVAVLSSSPSTVVGYICAKDGGELVEVPFKPDLPEGANKEFFGYFLGKSEAHKNALPIQGLPELEMLDVSPEYQRKGIGKLLVAEMLKGVDERGERCFVHSSGMGKGLYEQFGWKAFEEKGWEIDLSRFGEEKPYVTWDMVREVRGGVDVGKGTEENVGGFLRRMEKKYG</sequence>
<dbReference type="CDD" id="cd04301">
    <property type="entry name" value="NAT_SF"/>
    <property type="match status" value="1"/>
</dbReference>
<dbReference type="GO" id="GO:0016747">
    <property type="term" value="F:acyltransferase activity, transferring groups other than amino-acyl groups"/>
    <property type="evidence" value="ECO:0007669"/>
    <property type="project" value="InterPro"/>
</dbReference>
<dbReference type="InterPro" id="IPR016181">
    <property type="entry name" value="Acyl_CoA_acyltransferase"/>
</dbReference>
<dbReference type="PANTHER" id="PTHR42791:SF2">
    <property type="entry name" value="N-ACETYLTRANSFERASE DOMAIN-CONTAINING PROTEIN"/>
    <property type="match status" value="1"/>
</dbReference>
<evidence type="ECO:0000313" key="3">
    <source>
        <dbReference type="Proteomes" id="UP000235786"/>
    </source>
</evidence>
<dbReference type="PROSITE" id="PS51186">
    <property type="entry name" value="GNAT"/>
    <property type="match status" value="1"/>
</dbReference>
<reference evidence="2 3" key="1">
    <citation type="submission" date="2016-04" db="EMBL/GenBank/DDBJ databases">
        <title>A degradative enzymes factory behind the ericoid mycorrhizal symbiosis.</title>
        <authorList>
            <consortium name="DOE Joint Genome Institute"/>
            <person name="Martino E."/>
            <person name="Morin E."/>
            <person name="Grelet G."/>
            <person name="Kuo A."/>
            <person name="Kohler A."/>
            <person name="Daghino S."/>
            <person name="Barry K."/>
            <person name="Choi C."/>
            <person name="Cichocki N."/>
            <person name="Clum A."/>
            <person name="Copeland A."/>
            <person name="Hainaut M."/>
            <person name="Haridas S."/>
            <person name="Labutti K."/>
            <person name="Lindquist E."/>
            <person name="Lipzen A."/>
            <person name="Khouja H.-R."/>
            <person name="Murat C."/>
            <person name="Ohm R."/>
            <person name="Olson A."/>
            <person name="Spatafora J."/>
            <person name="Veneault-Fourrey C."/>
            <person name="Henrissat B."/>
            <person name="Grigoriev I."/>
            <person name="Martin F."/>
            <person name="Perotto S."/>
        </authorList>
    </citation>
    <scope>NUCLEOTIDE SEQUENCE [LARGE SCALE GENOMIC DNA]</scope>
    <source>
        <strain evidence="2 3">F</strain>
    </source>
</reference>